<accession>A0A9P4S0Y3</accession>
<dbReference type="InterPro" id="IPR043128">
    <property type="entry name" value="Rev_trsase/Diguanyl_cyclase"/>
</dbReference>
<dbReference type="InterPro" id="IPR043502">
    <property type="entry name" value="DNA/RNA_pol_sf"/>
</dbReference>
<evidence type="ECO:0000256" key="1">
    <source>
        <dbReference type="ARBA" id="ARBA00023268"/>
    </source>
</evidence>
<sequence length="93" mass="10800">SFNGFCNFYRKFLEKFGRVIRPLTIRTRKGVWKPLGQKEEEAFKKAKELILSDQVLAHYDPLLETKVESDYSDGVAVVVMSQLHGHVWKPVTF</sequence>
<dbReference type="Pfam" id="PF17919">
    <property type="entry name" value="RT_RNaseH_2"/>
    <property type="match status" value="1"/>
</dbReference>
<reference evidence="3" key="1">
    <citation type="journal article" date="2020" name="Stud. Mycol.">
        <title>101 Dothideomycetes genomes: a test case for predicting lifestyles and emergence of pathogens.</title>
        <authorList>
            <person name="Haridas S."/>
            <person name="Albert R."/>
            <person name="Binder M."/>
            <person name="Bloem J."/>
            <person name="Labutti K."/>
            <person name="Salamov A."/>
            <person name="Andreopoulos B."/>
            <person name="Baker S."/>
            <person name="Barry K."/>
            <person name="Bills G."/>
            <person name="Bluhm B."/>
            <person name="Cannon C."/>
            <person name="Castanera R."/>
            <person name="Culley D."/>
            <person name="Daum C."/>
            <person name="Ezra D."/>
            <person name="Gonzalez J."/>
            <person name="Henrissat B."/>
            <person name="Kuo A."/>
            <person name="Liang C."/>
            <person name="Lipzen A."/>
            <person name="Lutzoni F."/>
            <person name="Magnuson J."/>
            <person name="Mondo S."/>
            <person name="Nolan M."/>
            <person name="Ohm R."/>
            <person name="Pangilinan J."/>
            <person name="Park H.-J."/>
            <person name="Ramirez L."/>
            <person name="Alfaro M."/>
            <person name="Sun H."/>
            <person name="Tritt A."/>
            <person name="Yoshinaga Y."/>
            <person name="Zwiers L.-H."/>
            <person name="Turgeon B."/>
            <person name="Goodwin S."/>
            <person name="Spatafora J."/>
            <person name="Crous P."/>
            <person name="Grigoriev I."/>
        </authorList>
    </citation>
    <scope>NUCLEOTIDE SEQUENCE</scope>
    <source>
        <strain evidence="3">CBS 101060</strain>
    </source>
</reference>
<dbReference type="PANTHER" id="PTHR37984:SF5">
    <property type="entry name" value="PROTEIN NYNRIN-LIKE"/>
    <property type="match status" value="1"/>
</dbReference>
<proteinExistence type="predicted"/>
<feature type="non-terminal residue" evidence="3">
    <location>
        <position position="1"/>
    </location>
</feature>
<dbReference type="EMBL" id="MU006122">
    <property type="protein sequence ID" value="KAF2834278.1"/>
    <property type="molecule type" value="Genomic_DNA"/>
</dbReference>
<dbReference type="Proteomes" id="UP000799429">
    <property type="component" value="Unassembled WGS sequence"/>
</dbReference>
<name>A0A9P4S0Y3_9PEZI</name>
<feature type="domain" description="Reverse transcriptase/retrotransposon-derived protein RNase H-like" evidence="2">
    <location>
        <begin position="36"/>
        <end position="93"/>
    </location>
</feature>
<dbReference type="OrthoDB" id="5599418at2759"/>
<dbReference type="AlphaFoldDB" id="A0A9P4S0Y3"/>
<comment type="caution">
    <text evidence="3">The sequence shown here is derived from an EMBL/GenBank/DDBJ whole genome shotgun (WGS) entry which is preliminary data.</text>
</comment>
<dbReference type="Gene3D" id="3.30.70.270">
    <property type="match status" value="1"/>
</dbReference>
<dbReference type="PANTHER" id="PTHR37984">
    <property type="entry name" value="PROTEIN CBG26694"/>
    <property type="match status" value="1"/>
</dbReference>
<organism evidence="3 4">
    <name type="scientific">Patellaria atrata CBS 101060</name>
    <dbReference type="NCBI Taxonomy" id="1346257"/>
    <lineage>
        <taxon>Eukaryota</taxon>
        <taxon>Fungi</taxon>
        <taxon>Dikarya</taxon>
        <taxon>Ascomycota</taxon>
        <taxon>Pezizomycotina</taxon>
        <taxon>Dothideomycetes</taxon>
        <taxon>Dothideomycetes incertae sedis</taxon>
        <taxon>Patellariales</taxon>
        <taxon>Patellariaceae</taxon>
        <taxon>Patellaria</taxon>
    </lineage>
</organism>
<evidence type="ECO:0000313" key="4">
    <source>
        <dbReference type="Proteomes" id="UP000799429"/>
    </source>
</evidence>
<dbReference type="InterPro" id="IPR050951">
    <property type="entry name" value="Retrovirus_Pol_polyprotein"/>
</dbReference>
<dbReference type="GO" id="GO:0003824">
    <property type="term" value="F:catalytic activity"/>
    <property type="evidence" value="ECO:0007669"/>
    <property type="project" value="UniProtKB-KW"/>
</dbReference>
<protein>
    <recommendedName>
        <fullName evidence="2">Reverse transcriptase/retrotransposon-derived protein RNase H-like domain-containing protein</fullName>
    </recommendedName>
</protein>
<keyword evidence="1" id="KW-0511">Multifunctional enzyme</keyword>
<keyword evidence="4" id="KW-1185">Reference proteome</keyword>
<dbReference type="InterPro" id="IPR041577">
    <property type="entry name" value="RT_RNaseH_2"/>
</dbReference>
<dbReference type="SUPFAM" id="SSF56672">
    <property type="entry name" value="DNA/RNA polymerases"/>
    <property type="match status" value="1"/>
</dbReference>
<gene>
    <name evidence="3" type="ORF">M501DRAFT_602365</name>
</gene>
<evidence type="ECO:0000313" key="3">
    <source>
        <dbReference type="EMBL" id="KAF2834278.1"/>
    </source>
</evidence>
<evidence type="ECO:0000259" key="2">
    <source>
        <dbReference type="Pfam" id="PF17919"/>
    </source>
</evidence>